<evidence type="ECO:0000256" key="1">
    <source>
        <dbReference type="SAM" id="MobiDB-lite"/>
    </source>
</evidence>
<evidence type="ECO:0000313" key="2">
    <source>
        <dbReference type="EMBL" id="GGZ39177.1"/>
    </source>
</evidence>
<organism evidence="2 3">
    <name type="scientific">Streptomyces poonensis</name>
    <dbReference type="NCBI Taxonomy" id="68255"/>
    <lineage>
        <taxon>Bacteria</taxon>
        <taxon>Bacillati</taxon>
        <taxon>Actinomycetota</taxon>
        <taxon>Actinomycetes</taxon>
        <taxon>Kitasatosporales</taxon>
        <taxon>Streptomycetaceae</taxon>
        <taxon>Streptomyces</taxon>
    </lineage>
</organism>
<name>A0A918UWD1_9ACTN</name>
<reference evidence="2" key="1">
    <citation type="journal article" date="2014" name="Int. J. Syst. Evol. Microbiol.">
        <title>Complete genome sequence of Corynebacterium casei LMG S-19264T (=DSM 44701T), isolated from a smear-ripened cheese.</title>
        <authorList>
            <consortium name="US DOE Joint Genome Institute (JGI-PGF)"/>
            <person name="Walter F."/>
            <person name="Albersmeier A."/>
            <person name="Kalinowski J."/>
            <person name="Ruckert C."/>
        </authorList>
    </citation>
    <scope>NUCLEOTIDE SEQUENCE</scope>
    <source>
        <strain evidence="2">JCM 4815</strain>
    </source>
</reference>
<dbReference type="EMBL" id="BMVW01000022">
    <property type="protein sequence ID" value="GGZ39177.1"/>
    <property type="molecule type" value="Genomic_DNA"/>
</dbReference>
<reference evidence="2" key="2">
    <citation type="submission" date="2020-09" db="EMBL/GenBank/DDBJ databases">
        <authorList>
            <person name="Sun Q."/>
            <person name="Ohkuma M."/>
        </authorList>
    </citation>
    <scope>NUCLEOTIDE SEQUENCE</scope>
    <source>
        <strain evidence="2">JCM 4815</strain>
    </source>
</reference>
<evidence type="ECO:0000313" key="3">
    <source>
        <dbReference type="Proteomes" id="UP000622166"/>
    </source>
</evidence>
<feature type="region of interest" description="Disordered" evidence="1">
    <location>
        <begin position="214"/>
        <end position="249"/>
    </location>
</feature>
<keyword evidence="3" id="KW-1185">Reference proteome</keyword>
<dbReference type="Proteomes" id="UP000622166">
    <property type="component" value="Unassembled WGS sequence"/>
</dbReference>
<dbReference type="AlphaFoldDB" id="A0A918UWD1"/>
<proteinExistence type="predicted"/>
<sequence>MDTMLPGSGSADPSAAAAPRLTFRVPPAFFELPVQEAPEELGEALAELAQDVYPEGNAELWFQYVAAQLPLVIEMMEAGVSYAGFCLLDLDGRRSTATVTATLLESVPGGEKATASSVAAELAGSGDQVHVETVWLAAGEAVARFTSEITTLPAEITDSGRSEEVEIGKIAVFVPLRRDAEMALFELSTPCMQDWDLYSELFFNIVNTLEVNDAGTPVEDPRPQQSEGVPPSRPESVLPGRPTDVAGGVEVPLRTKSVRDVFG</sequence>
<dbReference type="RefSeq" id="WP_189866389.1">
    <property type="nucleotide sequence ID" value="NZ_BMVW01000022.1"/>
</dbReference>
<protein>
    <submittedName>
        <fullName evidence="2">Uncharacterized protein</fullName>
    </submittedName>
</protein>
<comment type="caution">
    <text evidence="2">The sequence shown here is derived from an EMBL/GenBank/DDBJ whole genome shotgun (WGS) entry which is preliminary data.</text>
</comment>
<accession>A0A918UWD1</accession>
<gene>
    <name evidence="2" type="ORF">GCM10010365_69900</name>
</gene>